<proteinExistence type="predicted"/>
<evidence type="ECO:0000256" key="1">
    <source>
        <dbReference type="SAM" id="SignalP"/>
    </source>
</evidence>
<reference evidence="2 3" key="1">
    <citation type="journal article" date="2012" name="J. Bacteriol.">
        <title>Genome Sequence of the Halotolerant Bacterium Imtechella halotolerans K1T.</title>
        <authorList>
            <person name="Kumar S."/>
            <person name="Vikram S."/>
            <person name="Subramanian S."/>
            <person name="Raghava G.P."/>
            <person name="Pinnaka A.K."/>
        </authorList>
    </citation>
    <scope>NUCLEOTIDE SEQUENCE [LARGE SCALE GENOMIC DNA]</scope>
    <source>
        <strain evidence="2 3">K1</strain>
    </source>
</reference>
<sequence length="491" mass="57950">MKPTLVIAVFLCVVAPLFAQHKNHITATLIPEEHIINVQQEITFFNSSKEALNQLYIQDWNNAFSNKNTPLAQRFSEEFDKSLLFAKDNERGHTKIIGFSDANNALLSWKRLKSKDLLQVQLNFPIHPGQSYTLRISYAVKIPHERFTRYGFNEEGNYYLKNWHLVPAVYDGQWHLYSHLDLDDLYTPPSALKVTFNHPSYLQLYSDQDSIEVTQFGDYTHSRLTYHHRKEAVIILRKNPSFTTIGNQEVLFTTDLEAKNFDETSKVVAIKRVLEFLKQQLGSYPHKQLLITETDYKKYPLYGINQLPSFIRPFPENFQYEMKLLKTTLTQYLENNFDIDLRKERWILDAMQMYLIQIYVETYYPDMKFTGNLSKLWGIRSYNFAQMDYNDQYPYLFMLMARKNIDQPLSMPQDSLVKFNAKIANKYKAGAGLMYVRNYLESPTVDSVLKDFYQNYTLKKITVDDFRSSFEEKAEKDISWFFDTYANTRKK</sequence>
<dbReference type="Gene3D" id="1.10.390.10">
    <property type="entry name" value="Neutral Protease Domain 2"/>
    <property type="match status" value="1"/>
</dbReference>
<feature type="signal peptide" evidence="1">
    <location>
        <begin position="1"/>
        <end position="19"/>
    </location>
</feature>
<dbReference type="eggNOG" id="COG0308">
    <property type="taxonomic scope" value="Bacteria"/>
</dbReference>
<accession>I0W6X3</accession>
<feature type="chain" id="PRO_5003635920" evidence="1">
    <location>
        <begin position="20"/>
        <end position="491"/>
    </location>
</feature>
<gene>
    <name evidence="2" type="ORF">W5A_11566</name>
</gene>
<name>I0W6X3_9FLAO</name>
<dbReference type="STRING" id="946077.W5A_11566"/>
<feature type="non-terminal residue" evidence="2">
    <location>
        <position position="491"/>
    </location>
</feature>
<dbReference type="InterPro" id="IPR027268">
    <property type="entry name" value="Peptidase_M4/M1_CTD_sf"/>
</dbReference>
<keyword evidence="3" id="KW-1185">Reference proteome</keyword>
<dbReference type="EMBL" id="AJJU01000037">
    <property type="protein sequence ID" value="EID72139.1"/>
    <property type="molecule type" value="Genomic_DNA"/>
</dbReference>
<evidence type="ECO:0000313" key="3">
    <source>
        <dbReference type="Proteomes" id="UP000005938"/>
    </source>
</evidence>
<keyword evidence="1" id="KW-0732">Signal</keyword>
<comment type="caution">
    <text evidence="2">The sequence shown here is derived from an EMBL/GenBank/DDBJ whole genome shotgun (WGS) entry which is preliminary data.</text>
</comment>
<organism evidence="2 3">
    <name type="scientific">Imtechella halotolerans K1</name>
    <dbReference type="NCBI Taxonomy" id="946077"/>
    <lineage>
        <taxon>Bacteria</taxon>
        <taxon>Pseudomonadati</taxon>
        <taxon>Bacteroidota</taxon>
        <taxon>Flavobacteriia</taxon>
        <taxon>Flavobacteriales</taxon>
        <taxon>Flavobacteriaceae</taxon>
        <taxon>Imtechella</taxon>
    </lineage>
</organism>
<dbReference type="Proteomes" id="UP000005938">
    <property type="component" value="Unassembled WGS sequence"/>
</dbReference>
<dbReference type="AlphaFoldDB" id="I0W6X3"/>
<protein>
    <submittedName>
        <fullName evidence="2">Non-peptidase</fullName>
    </submittedName>
</protein>
<evidence type="ECO:0000313" key="2">
    <source>
        <dbReference type="EMBL" id="EID72139.1"/>
    </source>
</evidence>